<keyword evidence="3" id="KW-1185">Reference proteome</keyword>
<sequence>MAEITGTALGEEAGRRLARTRQDVQPGLTESELDRVEQTFGFTFADDHRAFLHIALPVGDRKWPDWRAGDPADLRAKLDLPVDGVLFDVEHNRYWHPGWGSRPPTAAAAVESAREHLATVPVMVPVYGHRFLPAGRGTSGHPVLSIHQTDVIIYGTDLLDYLHQEFGTDPTTTSTNPQVTVPFWRDLTG</sequence>
<protein>
    <recommendedName>
        <fullName evidence="4">SMI1/KNR4 family protein</fullName>
    </recommendedName>
</protein>
<proteinExistence type="predicted"/>
<dbReference type="Proteomes" id="UP000198688">
    <property type="component" value="Chromosome I"/>
</dbReference>
<name>A0A1H1TW58_9ACTN</name>
<dbReference type="RefSeq" id="WP_092542437.1">
    <property type="nucleotide sequence ID" value="NZ_BOMJ01000020.1"/>
</dbReference>
<feature type="region of interest" description="Disordered" evidence="1">
    <location>
        <begin position="1"/>
        <end position="26"/>
    </location>
</feature>
<evidence type="ECO:0000313" key="3">
    <source>
        <dbReference type="Proteomes" id="UP000198688"/>
    </source>
</evidence>
<dbReference type="PANTHER" id="PTHR32011:SF2">
    <property type="entry name" value="OS08G0472400 PROTEIN"/>
    <property type="match status" value="1"/>
</dbReference>
<dbReference type="EMBL" id="LT629758">
    <property type="protein sequence ID" value="SDS64440.1"/>
    <property type="molecule type" value="Genomic_DNA"/>
</dbReference>
<dbReference type="PANTHER" id="PTHR32011">
    <property type="entry name" value="OS08G0472400 PROTEIN"/>
    <property type="match status" value="1"/>
</dbReference>
<reference evidence="2 3" key="1">
    <citation type="submission" date="2016-10" db="EMBL/GenBank/DDBJ databases">
        <authorList>
            <person name="de Groot N.N."/>
        </authorList>
    </citation>
    <scope>NUCLEOTIDE SEQUENCE [LARGE SCALE GENOMIC DNA]</scope>
    <source>
        <strain evidence="2 3">DSM 43941</strain>
    </source>
</reference>
<dbReference type="STRING" id="113562.SAMN04489716_1260"/>
<accession>A0A1H1TW58</accession>
<evidence type="ECO:0000313" key="2">
    <source>
        <dbReference type="EMBL" id="SDS64440.1"/>
    </source>
</evidence>
<gene>
    <name evidence="2" type="ORF">SAMN04489716_1260</name>
</gene>
<dbReference type="OrthoDB" id="264195at2"/>
<dbReference type="AlphaFoldDB" id="A0A1H1TW58"/>
<organism evidence="2 3">
    <name type="scientific">Actinoplanes derwentensis</name>
    <dbReference type="NCBI Taxonomy" id="113562"/>
    <lineage>
        <taxon>Bacteria</taxon>
        <taxon>Bacillati</taxon>
        <taxon>Actinomycetota</taxon>
        <taxon>Actinomycetes</taxon>
        <taxon>Micromonosporales</taxon>
        <taxon>Micromonosporaceae</taxon>
        <taxon>Actinoplanes</taxon>
    </lineage>
</organism>
<evidence type="ECO:0008006" key="4">
    <source>
        <dbReference type="Google" id="ProtNLM"/>
    </source>
</evidence>
<evidence type="ECO:0000256" key="1">
    <source>
        <dbReference type="SAM" id="MobiDB-lite"/>
    </source>
</evidence>